<dbReference type="AlphaFoldDB" id="A0A2S6IF72"/>
<proteinExistence type="predicted"/>
<name>A0A2S6IF72_9FLAO</name>
<dbReference type="RefSeq" id="WP_104516686.1">
    <property type="nucleotide sequence ID" value="NZ_MQVW01000014.1"/>
</dbReference>
<sequence>MSRILYHNLDYGELFIFGNYVIAQINEGVVLKPENNDEMRDIILNHFTDKNWVYISNRTMEYTVNPITYLETSKIDNLLGVCIITTSLIGKKTALFESKFYAKRFMVASTVLEAIEWASEVLGE</sequence>
<dbReference type="Proteomes" id="UP000239002">
    <property type="component" value="Unassembled WGS sequence"/>
</dbReference>
<gene>
    <name evidence="1" type="ORF">LY01_02887</name>
</gene>
<dbReference type="OrthoDB" id="1144359at2"/>
<evidence type="ECO:0008006" key="3">
    <source>
        <dbReference type="Google" id="ProtNLM"/>
    </source>
</evidence>
<reference evidence="1 2" key="1">
    <citation type="submission" date="2018-02" db="EMBL/GenBank/DDBJ databases">
        <title>Genomic Encyclopedia of Archaeal and Bacterial Type Strains, Phase II (KMG-II): from individual species to whole genera.</title>
        <authorList>
            <person name="Goeker M."/>
        </authorList>
    </citation>
    <scope>NUCLEOTIDE SEQUENCE [LARGE SCALE GENOMIC DNA]</scope>
    <source>
        <strain evidence="1 2">DSM 16809</strain>
    </source>
</reference>
<comment type="caution">
    <text evidence="1">The sequence shown here is derived from an EMBL/GenBank/DDBJ whole genome shotgun (WGS) entry which is preliminary data.</text>
</comment>
<protein>
    <recommendedName>
        <fullName evidence="3">SpoIIAA-like protein</fullName>
    </recommendedName>
</protein>
<accession>A0A2S6IF72</accession>
<keyword evidence="2" id="KW-1185">Reference proteome</keyword>
<organism evidence="1 2">
    <name type="scientific">Nonlabens xylanidelens</name>
    <dbReference type="NCBI Taxonomy" id="191564"/>
    <lineage>
        <taxon>Bacteria</taxon>
        <taxon>Pseudomonadati</taxon>
        <taxon>Bacteroidota</taxon>
        <taxon>Flavobacteriia</taxon>
        <taxon>Flavobacteriales</taxon>
        <taxon>Flavobacteriaceae</taxon>
        <taxon>Nonlabens</taxon>
    </lineage>
</organism>
<dbReference type="EMBL" id="PTJE01000009">
    <property type="protein sequence ID" value="PPK92800.1"/>
    <property type="molecule type" value="Genomic_DNA"/>
</dbReference>
<evidence type="ECO:0000313" key="2">
    <source>
        <dbReference type="Proteomes" id="UP000239002"/>
    </source>
</evidence>
<evidence type="ECO:0000313" key="1">
    <source>
        <dbReference type="EMBL" id="PPK92800.1"/>
    </source>
</evidence>